<organism evidence="1 2">
    <name type="scientific">Microbotryum saponariae</name>
    <dbReference type="NCBI Taxonomy" id="289078"/>
    <lineage>
        <taxon>Eukaryota</taxon>
        <taxon>Fungi</taxon>
        <taxon>Dikarya</taxon>
        <taxon>Basidiomycota</taxon>
        <taxon>Pucciniomycotina</taxon>
        <taxon>Microbotryomycetes</taxon>
        <taxon>Microbotryales</taxon>
        <taxon>Microbotryaceae</taxon>
        <taxon>Microbotryum</taxon>
    </lineage>
</organism>
<evidence type="ECO:0000313" key="1">
    <source>
        <dbReference type="EMBL" id="SCZ88727.1"/>
    </source>
</evidence>
<dbReference type="EMBL" id="FMWP01000012">
    <property type="protein sequence ID" value="SCZ88727.1"/>
    <property type="molecule type" value="Genomic_DNA"/>
</dbReference>
<dbReference type="AlphaFoldDB" id="A0A2X0KLT1"/>
<gene>
    <name evidence="1" type="ORF">BZ3500_MVSOF-1268-A1-R1_CHR2-1G04596</name>
</gene>
<evidence type="ECO:0000313" key="2">
    <source>
        <dbReference type="Proteomes" id="UP000249723"/>
    </source>
</evidence>
<dbReference type="Proteomes" id="UP000249723">
    <property type="component" value="Unassembled WGS sequence"/>
</dbReference>
<accession>A0A2X0KLT1</accession>
<proteinExistence type="predicted"/>
<protein>
    <submittedName>
        <fullName evidence="1">BZ3500_MvSof-1268-A1-R1_Chr2-1g04596 protein</fullName>
    </submittedName>
</protein>
<reference evidence="2" key="1">
    <citation type="submission" date="2016-10" db="EMBL/GenBank/DDBJ databases">
        <authorList>
            <person name="Jeantristanb JTB J.-T."/>
            <person name="Ricardo R."/>
        </authorList>
    </citation>
    <scope>NUCLEOTIDE SEQUENCE [LARGE SCALE GENOMIC DNA]</scope>
</reference>
<keyword evidence="2" id="KW-1185">Reference proteome</keyword>
<name>A0A2X0KLT1_9BASI</name>
<sequence length="396" mass="43394">MYGLQIEQSQAASNQRRLGRSALAQPFELIIEFLSRLGWHTAHYSDRERQSDLASVALVSRPCMFYYSTHPAFLHAAQYLLYSSPSLTIRNSGRSASLASTVSSKPELASLITSLVAFSDKDVGHPASVTTILNACLNVSSLSLGVAIFNNSAASDALKLAALQKNLTSFTWVGIDLCPVADLLAAWTNLQDLSVTVETSKGLEIILIPRYHLQRLSVSGRPTHGMLVLGGDYLVHLLGSTRPGTLRVLELHHICFESSDDTTSAVLNPYLPFVRSLTMRHLVPNPLLDWLCVCEPHTSLRRLVYSPTAGTTLETFGNPLPIPKSLRLIHVTGRTTYLEMGLIPTLQSLGVEDHALRLIELRGPFASDPRLAVLRTVCTVQGIELQVRREFSGVSD</sequence>
<dbReference type="OrthoDB" id="2535064at2759"/>